<dbReference type="AlphaFoldDB" id="A0A1B6LXV3"/>
<dbReference type="GO" id="GO:0043226">
    <property type="term" value="C:organelle"/>
    <property type="evidence" value="ECO:0007669"/>
    <property type="project" value="UniProtKB-ARBA"/>
</dbReference>
<feature type="non-terminal residue" evidence="8">
    <location>
        <position position="619"/>
    </location>
</feature>
<dbReference type="PANTHER" id="PTHR23065:SF7">
    <property type="entry name" value="NOSTRIN, ISOFORM H"/>
    <property type="match status" value="1"/>
</dbReference>
<dbReference type="PANTHER" id="PTHR23065">
    <property type="entry name" value="PROLINE-SERINE-THREONINE PHOSPHATASE INTERACTING PROTEIN 1"/>
    <property type="match status" value="1"/>
</dbReference>
<evidence type="ECO:0000256" key="5">
    <source>
        <dbReference type="PROSITE-ProRule" id="PRU01077"/>
    </source>
</evidence>
<keyword evidence="3" id="KW-0597">Phosphoprotein</keyword>
<dbReference type="GO" id="GO:0005886">
    <property type="term" value="C:plasma membrane"/>
    <property type="evidence" value="ECO:0007669"/>
    <property type="project" value="TreeGrafter"/>
</dbReference>
<dbReference type="SUPFAM" id="SSF103657">
    <property type="entry name" value="BAR/IMD domain-like"/>
    <property type="match status" value="1"/>
</dbReference>
<feature type="region of interest" description="Disordered" evidence="6">
    <location>
        <begin position="303"/>
        <end position="332"/>
    </location>
</feature>
<dbReference type="EMBL" id="GEBQ01011470">
    <property type="protein sequence ID" value="JAT28507.1"/>
    <property type="molecule type" value="Transcribed_RNA"/>
</dbReference>
<proteinExistence type="predicted"/>
<dbReference type="InterPro" id="IPR001060">
    <property type="entry name" value="FCH_dom"/>
</dbReference>
<dbReference type="SMART" id="SM00055">
    <property type="entry name" value="FCH"/>
    <property type="match status" value="1"/>
</dbReference>
<dbReference type="Pfam" id="PF00611">
    <property type="entry name" value="FCH"/>
    <property type="match status" value="1"/>
</dbReference>
<evidence type="ECO:0000256" key="1">
    <source>
        <dbReference type="ARBA" id="ARBA00004245"/>
    </source>
</evidence>
<keyword evidence="2" id="KW-0963">Cytoplasm</keyword>
<dbReference type="Gene3D" id="1.20.1270.60">
    <property type="entry name" value="Arfaptin homology (AH) domain/BAR domain"/>
    <property type="match status" value="1"/>
</dbReference>
<feature type="domain" description="F-BAR" evidence="7">
    <location>
        <begin position="508"/>
        <end position="619"/>
    </location>
</feature>
<accession>A0A1B6LXV3</accession>
<keyword evidence="5" id="KW-0175">Coiled coil</keyword>
<feature type="compositionally biased region" description="Basic and acidic residues" evidence="6">
    <location>
        <begin position="189"/>
        <end position="206"/>
    </location>
</feature>
<evidence type="ECO:0000256" key="6">
    <source>
        <dbReference type="SAM" id="MobiDB-lite"/>
    </source>
</evidence>
<reference evidence="8" key="1">
    <citation type="submission" date="2015-11" db="EMBL/GenBank/DDBJ databases">
        <title>De novo transcriptome assembly of four potential Pierce s Disease insect vectors from Arizona vineyards.</title>
        <authorList>
            <person name="Tassone E.E."/>
        </authorList>
    </citation>
    <scope>NUCLEOTIDE SEQUENCE</scope>
</reference>
<feature type="non-terminal residue" evidence="8">
    <location>
        <position position="1"/>
    </location>
</feature>
<evidence type="ECO:0000313" key="8">
    <source>
        <dbReference type="EMBL" id="JAT28507.1"/>
    </source>
</evidence>
<name>A0A1B6LXV3_9HEMI</name>
<comment type="subcellular location">
    <subcellularLocation>
        <location evidence="1">Cytoplasm</location>
        <location evidence="1">Cytoskeleton</location>
    </subcellularLocation>
</comment>
<evidence type="ECO:0000259" key="7">
    <source>
        <dbReference type="PROSITE" id="PS51741"/>
    </source>
</evidence>
<evidence type="ECO:0000256" key="4">
    <source>
        <dbReference type="ARBA" id="ARBA00023212"/>
    </source>
</evidence>
<sequence length="619" mass="70162">ASSEIMSRERRWWGVPRSFAGFSLWRLSNPFDAAEVETQESKVREEEDIKNLANEPVKSTVLVEEETCEKERSPSKKFERSPSRKLERSPSRRLERSRSRSSSFSFRSRKSVERVTPEVEVPTEDVKKNALPDISFTFLSEHDREDEYIVVDPSFKNPSDALSIDSPIISKRRSEINCVLETNTPDGKSSSERSSSVEDERLRRAEDLEVGDTHADERHVSTVILSMKPVDYSNLNVAVESVVKEHDYEVLKEPSYSSPRASGVESLPVYATVVKTHNTQGSTLDSTSSKDFAEALPFIPTTEKSSTLDSTSSKDFREALPTIPQPDWDEMSGSSGYNADYAELTTPVVTPEPAEDPDLQVDVLEAKEDMAYCQHRAELKPSLRRVTLLRCKKTVRRTPSIGKMKNKLGKAWKKVRGWWIDERIRLNDVILKRDSVRESSVVSDCRSEVLSEEDVYVGLVHEDVDRVLSVEDVTSTCSTLPARYRRRGRHSPTPVLSRASSVAAFRRSRFFPEGQNGFEELRRYIKQGGDFCKDLSTVLHERSEAEMQYSKTLSKLSAKLLKLTKESSSTTNTAWQRAAVEMEAQSEVHRVFATALSEEVVKPLKVLVENQHRARKAVE</sequence>
<protein>
    <recommendedName>
        <fullName evidence="7">F-BAR domain-containing protein</fullName>
    </recommendedName>
</protein>
<dbReference type="GO" id="GO:0005737">
    <property type="term" value="C:cytoplasm"/>
    <property type="evidence" value="ECO:0007669"/>
    <property type="project" value="TreeGrafter"/>
</dbReference>
<dbReference type="PROSITE" id="PS51741">
    <property type="entry name" value="F_BAR"/>
    <property type="match status" value="1"/>
</dbReference>
<keyword evidence="4" id="KW-0206">Cytoskeleton</keyword>
<organism evidence="8">
    <name type="scientific">Graphocephala atropunctata</name>
    <dbReference type="NCBI Taxonomy" id="36148"/>
    <lineage>
        <taxon>Eukaryota</taxon>
        <taxon>Metazoa</taxon>
        <taxon>Ecdysozoa</taxon>
        <taxon>Arthropoda</taxon>
        <taxon>Hexapoda</taxon>
        <taxon>Insecta</taxon>
        <taxon>Pterygota</taxon>
        <taxon>Neoptera</taxon>
        <taxon>Paraneoptera</taxon>
        <taxon>Hemiptera</taxon>
        <taxon>Auchenorrhyncha</taxon>
        <taxon>Membracoidea</taxon>
        <taxon>Cicadellidae</taxon>
        <taxon>Cicadellinae</taxon>
        <taxon>Cicadellini</taxon>
        <taxon>Graphocephala</taxon>
    </lineage>
</organism>
<evidence type="ECO:0000256" key="2">
    <source>
        <dbReference type="ARBA" id="ARBA00022490"/>
    </source>
</evidence>
<gene>
    <name evidence="8" type="ORF">g.38559</name>
</gene>
<dbReference type="InterPro" id="IPR027267">
    <property type="entry name" value="AH/BAR_dom_sf"/>
</dbReference>
<dbReference type="InterPro" id="IPR031160">
    <property type="entry name" value="F_BAR_dom"/>
</dbReference>
<evidence type="ECO:0000256" key="3">
    <source>
        <dbReference type="ARBA" id="ARBA00022553"/>
    </source>
</evidence>
<feature type="compositionally biased region" description="Basic and acidic residues" evidence="6">
    <location>
        <begin position="69"/>
        <end position="98"/>
    </location>
</feature>
<feature type="region of interest" description="Disordered" evidence="6">
    <location>
        <begin position="181"/>
        <end position="206"/>
    </location>
</feature>
<feature type="region of interest" description="Disordered" evidence="6">
    <location>
        <begin position="63"/>
        <end position="127"/>
    </location>
</feature>